<proteinExistence type="predicted"/>
<accession>A0A6S6TJX2</accession>
<evidence type="ECO:0000313" key="1">
    <source>
        <dbReference type="EMBL" id="CAA6816738.1"/>
    </source>
</evidence>
<dbReference type="GO" id="GO:0016740">
    <property type="term" value="F:transferase activity"/>
    <property type="evidence" value="ECO:0007669"/>
    <property type="project" value="UniProtKB-KW"/>
</dbReference>
<reference evidence="1" key="1">
    <citation type="submission" date="2020-01" db="EMBL/GenBank/DDBJ databases">
        <authorList>
            <person name="Meier V. D."/>
            <person name="Meier V D."/>
        </authorList>
    </citation>
    <scope>NUCLEOTIDE SEQUENCE</scope>
    <source>
        <strain evidence="1">HLG_WM_MAG_04</strain>
    </source>
</reference>
<organism evidence="1">
    <name type="scientific">uncultured Sulfurovum sp</name>
    <dbReference type="NCBI Taxonomy" id="269237"/>
    <lineage>
        <taxon>Bacteria</taxon>
        <taxon>Pseudomonadati</taxon>
        <taxon>Campylobacterota</taxon>
        <taxon>Epsilonproteobacteria</taxon>
        <taxon>Campylobacterales</taxon>
        <taxon>Sulfurovaceae</taxon>
        <taxon>Sulfurovum</taxon>
        <taxon>environmental samples</taxon>
    </lineage>
</organism>
<dbReference type="EMBL" id="CACVAX010000045">
    <property type="protein sequence ID" value="CAA6816738.1"/>
    <property type="molecule type" value="Genomic_DNA"/>
</dbReference>
<dbReference type="InterPro" id="IPR029044">
    <property type="entry name" value="Nucleotide-diphossugar_trans"/>
</dbReference>
<name>A0A6S6TJX2_9BACT</name>
<sequence length="408" mass="46466">MADFFQNGTITTLQDVANRKLEDIEGELETFSKRHNMVLLLPALYSEFETPAMQTILDELKGVKYLYKIILGLDRATEEEFKKVKTIMATLDVRVDVLWNDGPNVQALYGEFSDQGFRSINIKGKGRNVWTMLGYALSDKSAYAFALHDCDIVNYSREIPARLFYPIVHPALDFEFNKGYYSRVTNKLHGRVTRLFYSPLIKALKSTYGSTAYLEYMDSFRYSLSGEFAFIRTLARGIRISPTWGLEVSTLSEVYDNTSVRRICQTEIMESYEHKHQELTGANPSNALEGGVAKMSIDIAQTIFRVMSQRGVTFSKESFATLRSSFFYESRKAIARYDAVAKFNALDFDRKKEIEAVETFDKSLKEACDLFLNDPLGVPSLSAWVSLRSVLPEISEKFINTVKKDNGL</sequence>
<keyword evidence="1" id="KW-0808">Transferase</keyword>
<gene>
    <name evidence="1" type="ORF">HELGO_WM7338</name>
</gene>
<dbReference type="Gene3D" id="3.90.550.10">
    <property type="entry name" value="Spore Coat Polysaccharide Biosynthesis Protein SpsA, Chain A"/>
    <property type="match status" value="1"/>
</dbReference>
<dbReference type="SUPFAM" id="SSF53448">
    <property type="entry name" value="Nucleotide-diphospho-sugar transferases"/>
    <property type="match status" value="1"/>
</dbReference>
<protein>
    <submittedName>
        <fullName evidence="1">Glycosyltransferase</fullName>
    </submittedName>
</protein>
<dbReference type="AlphaFoldDB" id="A0A6S6TJX2"/>